<dbReference type="InterPro" id="IPR036770">
    <property type="entry name" value="Ankyrin_rpt-contain_sf"/>
</dbReference>
<organism evidence="5">
    <name type="scientific">Schizaphis graminum</name>
    <name type="common">Green bug aphid</name>
    <dbReference type="NCBI Taxonomy" id="13262"/>
    <lineage>
        <taxon>Eukaryota</taxon>
        <taxon>Metazoa</taxon>
        <taxon>Ecdysozoa</taxon>
        <taxon>Arthropoda</taxon>
        <taxon>Hexapoda</taxon>
        <taxon>Insecta</taxon>
        <taxon>Pterygota</taxon>
        <taxon>Neoptera</taxon>
        <taxon>Paraneoptera</taxon>
        <taxon>Hemiptera</taxon>
        <taxon>Sternorrhyncha</taxon>
        <taxon>Aphidomorpha</taxon>
        <taxon>Aphidoidea</taxon>
        <taxon>Aphididae</taxon>
        <taxon>Aphidini</taxon>
        <taxon>Schizaphis</taxon>
    </lineage>
</organism>
<evidence type="ECO:0000256" key="2">
    <source>
        <dbReference type="ARBA" id="ARBA00023043"/>
    </source>
</evidence>
<dbReference type="InterPro" id="IPR027417">
    <property type="entry name" value="P-loop_NTPase"/>
</dbReference>
<keyword evidence="1" id="KW-0677">Repeat</keyword>
<dbReference type="SMART" id="SM00248">
    <property type="entry name" value="ANK"/>
    <property type="match status" value="3"/>
</dbReference>
<proteinExistence type="predicted"/>
<reference evidence="5" key="1">
    <citation type="submission" date="2018-04" db="EMBL/GenBank/DDBJ databases">
        <title>Transcriptome of Schizaphis graminum biotype I.</title>
        <authorList>
            <person name="Scully E.D."/>
            <person name="Geib S.M."/>
            <person name="Palmer N.A."/>
            <person name="Koch K."/>
            <person name="Bradshaw J."/>
            <person name="Heng-Moss T."/>
            <person name="Sarath G."/>
        </authorList>
    </citation>
    <scope>NUCLEOTIDE SEQUENCE</scope>
</reference>
<keyword evidence="2 3" id="KW-0040">ANK repeat</keyword>
<evidence type="ECO:0000256" key="3">
    <source>
        <dbReference type="PROSITE-ProRule" id="PRU00023"/>
    </source>
</evidence>
<dbReference type="PANTHER" id="PTHR24198:SF165">
    <property type="entry name" value="ANKYRIN REPEAT-CONTAINING PROTEIN-RELATED"/>
    <property type="match status" value="1"/>
</dbReference>
<feature type="repeat" description="ANK" evidence="3">
    <location>
        <begin position="1880"/>
        <end position="1912"/>
    </location>
</feature>
<evidence type="ECO:0000256" key="4">
    <source>
        <dbReference type="SAM" id="MobiDB-lite"/>
    </source>
</evidence>
<sequence length="1939" mass="227213">MAESELLKDPNAVWTVKRRIDDIKSPVVFDVDKEPKSGPSSKKKPKHFTSSHLQLTSDTQERITPIGLQKSYHGVVYQIKWMMVVALEAQERSKSEKCGSFKFKTEDPDAGKFDDLVWCYETDQPNSYEFNFLQAKHKLNKNEKKITIKDLVNLQQKEDKRPFALEKYFLSYRNEIKENYSHKGKINKLIIATNIDFDNDLKSSFVQILDDIPILDLIHKKFGNWKFKEGDFPYRKKIMEQLENTYDLIKIVKNLGECVLKDEPIKKDSTLNSYLSALESNSVIEPSGKFHSHFIKDHQDLPEEAKQLRAAFFQETFTNTRESLGFEFKISCKKTFRTCKEMLEDKEDAFWKSLEDFKFKQFERPNSDPLSPKLPSYEYKDIEKDINNFFNLLVFVVNVSQEMLDEFIKKKCSWFVGIETDYIAYEFQIKIGDALNFETKEFISTADNVSQFFDKAKQQIDRLILIGPSLVYRANIKEFGIDFKEDTLNELCKFLYNQTTKQIFNVVNQQTKLGSIKVHQILECKHVNNPYQMDNSYIFISLISLLRLQDLVITAFESETSSHLLIIECKTTEINLDKLHSQLLQVIKSNNKKKIILITQENDSLACKFKNNSSNYDRYKDERNSLTDLTNDSQKSLLKKGKFMFQGKEVSLDELINDESKLLIDGGVLYKLINNEEIKIGKELIDSKYDEDDVRYYIDRTFNRKVNTEILKNERSEFFVTDGSEINDQELNQYNVIVLISDKDEIFKEMCNKYEKKNIHWLKKEKKYFIWKQSNGNLSILRDILDANKQIIQTYKPKKITDITDRVVILTAKPGMGKSTVLHHLALKTKECKSDSSLWVIRINLIDYSTELEREKEKNIQFNELAAIKFLYRTVGFQLFQKENQKTADKMIENVLNAVIIQDGKVTLEFHGGGIQDLNLLEVRLFNNFYNRGKIVLLFDGFDEICPDYQEITVELLQALKTTKVKKLWITSRPNVKSLEDQLCVFSYSLKPLLRKQQFAFLKKFWKTKSNICELNENRSEVFFSGLLKKLPDPIDLMSIPLHVFMVAEVFKDAFKDFYDSNEQNLSEQIIEKHDLDTLYEKFINIKFHQIRFGEKQPGINTSSVDIKNIIEKQYKKCIQDHRILALYSIFNENEVEELVSPKEIKEVHGLINEIELSSEKTGIIERVVDNKPRFVHRTFAEYFVSSYFWEKFKSIEFNEFEKFIKTFIIKQLIDNDRIQISEFLQLKAKKDFESNIDFFSKQDKLKTLLTNLLDKTKMYSRTYKKDNKQSTNLLFGIIEFSMLIYKGSLDVIEHRNDQLKLLCISAEMGYIELANVLETKCNKTFLKEYLKSDKWFYSPLWLAAKNAHLDVVKILVKNFSYDTNWKDKDNYTLIVRIFQNNNFNVLRSCLKLDIIDVKLYKDKKKTEHLPLVEALYKCAPSKVIKLLIEKTDSDLVNTFKDPDDSHSVHNISILFLKYDKEIIELAIKKSIDFSQAINQLLLKFSNESLNNPMMSLTYTPCSKPFFHSDQEFLNFFERIELLLQCGIGYNCIDIQHTEHTTLKYAKQIYLIYEFLNSVHKLHLNNDEIINSSKIYLLFSDNSSEYNQKIPLLSEFLLALDFESNEKSKNNLDILSSYISKAKEEIEQFKNCFYSKTYDDDILIDYEQMFNKFSNKEEQEDQYKSLNERVKYLLKRVLELYISQDYEIDDALKEISEEEEVLKLLNIINKLKENSDDKKYKTDKILDNNMLGMKSIDTNEDLQDLILKIYDCGGITLLSTFWLKLRRVSQEKIMGILKLMFKFSDQSLRTFELLMDLDSKYKALTEAIENKNYQEIKNISKNAKPDFIKAIINGQDDKYGSPLHYAACKGHIETTKILLEYGANPNLLLSCTEEDLEFYMTGTPLHLAVLNNQLEIAKILLNHGANANVKDINERTPLQWATEKGFSEMKTLLLSVSVR</sequence>
<dbReference type="PROSITE" id="PS50297">
    <property type="entry name" value="ANK_REP_REGION"/>
    <property type="match status" value="2"/>
</dbReference>
<protein>
    <submittedName>
        <fullName evidence="5">Ankyrin repeat and SOCS box protein 8</fullName>
    </submittedName>
</protein>
<dbReference type="Gene3D" id="1.25.40.20">
    <property type="entry name" value="Ankyrin repeat-containing domain"/>
    <property type="match status" value="2"/>
</dbReference>
<dbReference type="Gene3D" id="3.40.50.300">
    <property type="entry name" value="P-loop containing nucleotide triphosphate hydrolases"/>
    <property type="match status" value="1"/>
</dbReference>
<dbReference type="Pfam" id="PF12796">
    <property type="entry name" value="Ank_2"/>
    <property type="match status" value="2"/>
</dbReference>
<accession>A0A2S2NTD4</accession>
<feature type="region of interest" description="Disordered" evidence="4">
    <location>
        <begin position="30"/>
        <end position="54"/>
    </location>
</feature>
<gene>
    <name evidence="5" type="primary">ASB8</name>
    <name evidence="5" type="ORF">g.171387</name>
</gene>
<dbReference type="SUPFAM" id="SSF52540">
    <property type="entry name" value="P-loop containing nucleoside triphosphate hydrolases"/>
    <property type="match status" value="1"/>
</dbReference>
<dbReference type="PANTHER" id="PTHR24198">
    <property type="entry name" value="ANKYRIN REPEAT AND PROTEIN KINASE DOMAIN-CONTAINING PROTEIN"/>
    <property type="match status" value="1"/>
</dbReference>
<name>A0A2S2NTD4_SCHGA</name>
<dbReference type="Pfam" id="PF00023">
    <property type="entry name" value="Ank"/>
    <property type="match status" value="1"/>
</dbReference>
<dbReference type="PROSITE" id="PS50088">
    <property type="entry name" value="ANK_REPEAT"/>
    <property type="match status" value="2"/>
</dbReference>
<dbReference type="InterPro" id="IPR002110">
    <property type="entry name" value="Ankyrin_rpt"/>
</dbReference>
<evidence type="ECO:0000313" key="5">
    <source>
        <dbReference type="EMBL" id="MBY20387.1"/>
    </source>
</evidence>
<dbReference type="SUPFAM" id="SSF48403">
    <property type="entry name" value="Ankyrin repeat"/>
    <property type="match status" value="2"/>
</dbReference>
<feature type="repeat" description="ANK" evidence="3">
    <location>
        <begin position="1838"/>
        <end position="1870"/>
    </location>
</feature>
<evidence type="ECO:0000256" key="1">
    <source>
        <dbReference type="ARBA" id="ARBA00022737"/>
    </source>
</evidence>
<dbReference type="EMBL" id="GGMR01007768">
    <property type="protein sequence ID" value="MBY20387.1"/>
    <property type="molecule type" value="Transcribed_RNA"/>
</dbReference>